<dbReference type="EMBL" id="GEDC01002928">
    <property type="protein sequence ID" value="JAS34370.1"/>
    <property type="molecule type" value="Transcribed_RNA"/>
</dbReference>
<sequence length="1269" mass="145142">MENKIKSESLKRKQSTEVEIQNLPFHGDEKISEPKTKKQKNFSFMLQEVPIENLKKKNEKSNGEYEDAWNAYEWKSFIKSLRSDNAVEVLQQLLVEIKNKDIIAEYLENGGSALRIVEILDRSEDKKNSTLICSVFSVLRLVLLKVMSKFPLLENSTEQTCKHLMNSYGTIIKEMLIDSVTFREKKIALCTLAAIATLSIGMANEVLVLFTSLTNKQMDKLAGHSRFSEDKSVRKYFIHLFLAFFSHGKSHLIKMLVTSKGTIGCITRGLLYDDATTVVLVLTALQTNIVESDTIIKTLKIHTFNTQVLLDILSLYKWKGPKLNRNEKKRKFVNDFDEEDILSQSIKEDQDSVRNAVHAILLLLLTNHKLGVVFQDPSVGTSGYHCNELVFSVLKAIEKETYWKIKYVQDLASKILQACPDLVSPIMNLMSNLFHPTPSKIWLNTLQFLQEVIHNLNEVFSISPLLNLRQKANIIISMVFSNPVSNLIATDDCLCHHHPMIRFQGISVLYSCFLKISHLYSFMEQSGCTSQELIAFKEMISNFIYKNLNITSLLVKALQSGLDGEIYGISAPAAIDYYMILFDVFLAYFEVNSKTLYNEMDILSALINFNIDSVFSEINEKINLLNVKFIKLQLFLSPIQSPLIESEPKIKMLLNLLGSQPLAKSILKEILTSSYIFSENKEEVDVWMYCLLKDVNNIHVTKLFLDSLEKVINQSSEILLMITEAKQVALKELGSKQNLKPEIDWDELIQFSVNDKHVNNSDVKLVKIFNVSPLLPAVVMTLEEKPQVYTKEVKKFINNLFIHIFHAQLSIEGFYSLLQHSNVKILRKIKNYISDWTGEWEVGVSHITMFQKFTKIFEQNSVVSNVCNYLYKHENEDLPEMILDNDLSFLLLKMVFFHISQLAVKGDADEGILARGTRLIMHLFRSIMLETESDLPDIQRVLLNPILIDKFQPLQCRKSNNLTTIVLSLIKLCDGINGKENILAPYRQRMIINIKEALNKSNNDINNVWKSDILMEAFHLLSIPPTEAGLIIKTIMETPKKITSPWLDVVSYLLEVISASSITLTQDIIKKLPQYTNLHNSLALYLRRCPHQICLINQELLVKKQNKLSKLTELLLNFETDGKILLKLIENNRDNPEVVFPAMSAAKACINIPQCNLVKHHIKLIQIALKTKPHPSWLDENSKFIGKLIKEQGDMKCHKNMKEFVIKEWKSLPVTDTLLNIAEPIFAILDQQALLISMLVNPLKLLTTPDSFQRCETLCTRIKKLFGGK</sequence>
<feature type="compositionally biased region" description="Basic and acidic residues" evidence="1">
    <location>
        <begin position="26"/>
        <end position="36"/>
    </location>
</feature>
<evidence type="ECO:0000313" key="3">
    <source>
        <dbReference type="EMBL" id="JAS34370.1"/>
    </source>
</evidence>
<dbReference type="GO" id="GO:0005730">
    <property type="term" value="C:nucleolus"/>
    <property type="evidence" value="ECO:0007669"/>
    <property type="project" value="TreeGrafter"/>
</dbReference>
<dbReference type="Pfam" id="PF11707">
    <property type="entry name" value="Npa1"/>
    <property type="match status" value="1"/>
</dbReference>
<protein>
    <recommendedName>
        <fullName evidence="2">URB1 N-terminal domain-containing protein</fullName>
    </recommendedName>
</protein>
<gene>
    <name evidence="3" type="ORF">g.10846</name>
</gene>
<feature type="domain" description="URB1 N-terminal" evidence="2">
    <location>
        <begin position="115"/>
        <end position="444"/>
    </location>
</feature>
<dbReference type="PANTHER" id="PTHR13500:SF0">
    <property type="entry name" value="NUCLEOLAR PRE-RIBOSOMAL-ASSOCIATED PROTEIN 1"/>
    <property type="match status" value="1"/>
</dbReference>
<dbReference type="InterPro" id="IPR016024">
    <property type="entry name" value="ARM-type_fold"/>
</dbReference>
<dbReference type="GO" id="GO:0000463">
    <property type="term" value="P:maturation of LSU-rRNA from tricistronic rRNA transcript (SSU-rRNA, 5.8S rRNA, LSU-rRNA)"/>
    <property type="evidence" value="ECO:0007669"/>
    <property type="project" value="TreeGrafter"/>
</dbReference>
<organism evidence="3">
    <name type="scientific">Clastoptera arizonana</name>
    <name type="common">Arizona spittle bug</name>
    <dbReference type="NCBI Taxonomy" id="38151"/>
    <lineage>
        <taxon>Eukaryota</taxon>
        <taxon>Metazoa</taxon>
        <taxon>Ecdysozoa</taxon>
        <taxon>Arthropoda</taxon>
        <taxon>Hexapoda</taxon>
        <taxon>Insecta</taxon>
        <taxon>Pterygota</taxon>
        <taxon>Neoptera</taxon>
        <taxon>Paraneoptera</taxon>
        <taxon>Hemiptera</taxon>
        <taxon>Auchenorrhyncha</taxon>
        <taxon>Cercopoidea</taxon>
        <taxon>Clastopteridae</taxon>
        <taxon>Clastoptera</taxon>
    </lineage>
</organism>
<dbReference type="PANTHER" id="PTHR13500">
    <property type="entry name" value="NUCLEOLAR PRERIBOSOMAL-ASSOCIATED PROTEIN 1"/>
    <property type="match status" value="1"/>
</dbReference>
<dbReference type="InterPro" id="IPR021714">
    <property type="entry name" value="URB1_N"/>
</dbReference>
<dbReference type="InterPro" id="IPR039844">
    <property type="entry name" value="URB1"/>
</dbReference>
<dbReference type="SUPFAM" id="SSF48371">
    <property type="entry name" value="ARM repeat"/>
    <property type="match status" value="1"/>
</dbReference>
<evidence type="ECO:0000256" key="1">
    <source>
        <dbReference type="SAM" id="MobiDB-lite"/>
    </source>
</evidence>
<dbReference type="AlphaFoldDB" id="A0A1B6E8W4"/>
<feature type="compositionally biased region" description="Basic and acidic residues" evidence="1">
    <location>
        <begin position="1"/>
        <end position="16"/>
    </location>
</feature>
<evidence type="ECO:0000259" key="2">
    <source>
        <dbReference type="Pfam" id="PF11707"/>
    </source>
</evidence>
<name>A0A1B6E8W4_9HEMI</name>
<dbReference type="GO" id="GO:0000466">
    <property type="term" value="P:maturation of 5.8S rRNA from tricistronic rRNA transcript (SSU-rRNA, 5.8S rRNA, LSU-rRNA)"/>
    <property type="evidence" value="ECO:0007669"/>
    <property type="project" value="TreeGrafter"/>
</dbReference>
<feature type="region of interest" description="Disordered" evidence="1">
    <location>
        <begin position="1"/>
        <end position="38"/>
    </location>
</feature>
<reference evidence="3" key="1">
    <citation type="submission" date="2015-12" db="EMBL/GenBank/DDBJ databases">
        <title>De novo transcriptome assembly of four potential Pierce s Disease insect vectors from Arizona vineyards.</title>
        <authorList>
            <person name="Tassone E.E."/>
        </authorList>
    </citation>
    <scope>NUCLEOTIDE SEQUENCE</scope>
</reference>
<proteinExistence type="predicted"/>
<accession>A0A1B6E8W4</accession>